<accession>A0AAD7ZCE2</accession>
<sequence>LLSMYPGKPTRRSSPHWEHDLFDDVERPNNNIWHMSHINLAQQILDTSSLNDYKTSKILHHHDLRPGKASLSKPIETLAADQKLLT</sequence>
<feature type="non-terminal residue" evidence="1">
    <location>
        <position position="1"/>
    </location>
</feature>
<gene>
    <name evidence="1" type="ORF">L9F63_025171</name>
</gene>
<reference evidence="1" key="2">
    <citation type="submission" date="2023-05" db="EMBL/GenBank/DDBJ databases">
        <authorList>
            <person name="Fouks B."/>
        </authorList>
    </citation>
    <scope>NUCLEOTIDE SEQUENCE</scope>
    <source>
        <strain evidence="1">Stay&amp;Tobe</strain>
        <tissue evidence="1">Testes</tissue>
    </source>
</reference>
<keyword evidence="2" id="KW-1185">Reference proteome</keyword>
<feature type="non-terminal residue" evidence="1">
    <location>
        <position position="86"/>
    </location>
</feature>
<dbReference type="EMBL" id="JASPKZ010009145">
    <property type="protein sequence ID" value="KAJ9577968.1"/>
    <property type="molecule type" value="Genomic_DNA"/>
</dbReference>
<comment type="caution">
    <text evidence="1">The sequence shown here is derived from an EMBL/GenBank/DDBJ whole genome shotgun (WGS) entry which is preliminary data.</text>
</comment>
<protein>
    <submittedName>
        <fullName evidence="1">Uncharacterized protein</fullName>
    </submittedName>
</protein>
<dbReference type="Proteomes" id="UP001233999">
    <property type="component" value="Unassembled WGS sequence"/>
</dbReference>
<organism evidence="1 2">
    <name type="scientific">Diploptera punctata</name>
    <name type="common">Pacific beetle cockroach</name>
    <dbReference type="NCBI Taxonomy" id="6984"/>
    <lineage>
        <taxon>Eukaryota</taxon>
        <taxon>Metazoa</taxon>
        <taxon>Ecdysozoa</taxon>
        <taxon>Arthropoda</taxon>
        <taxon>Hexapoda</taxon>
        <taxon>Insecta</taxon>
        <taxon>Pterygota</taxon>
        <taxon>Neoptera</taxon>
        <taxon>Polyneoptera</taxon>
        <taxon>Dictyoptera</taxon>
        <taxon>Blattodea</taxon>
        <taxon>Blaberoidea</taxon>
        <taxon>Blaberidae</taxon>
        <taxon>Diplopterinae</taxon>
        <taxon>Diploptera</taxon>
    </lineage>
</organism>
<dbReference type="AlphaFoldDB" id="A0AAD7ZCE2"/>
<evidence type="ECO:0000313" key="2">
    <source>
        <dbReference type="Proteomes" id="UP001233999"/>
    </source>
</evidence>
<proteinExistence type="predicted"/>
<name>A0AAD7ZCE2_DIPPU</name>
<evidence type="ECO:0000313" key="1">
    <source>
        <dbReference type="EMBL" id="KAJ9577968.1"/>
    </source>
</evidence>
<reference evidence="1" key="1">
    <citation type="journal article" date="2023" name="IScience">
        <title>Live-bearing cockroach genome reveals convergent evolutionary mechanisms linked to viviparity in insects and beyond.</title>
        <authorList>
            <person name="Fouks B."/>
            <person name="Harrison M.C."/>
            <person name="Mikhailova A.A."/>
            <person name="Marchal E."/>
            <person name="English S."/>
            <person name="Carruthers M."/>
            <person name="Jennings E.C."/>
            <person name="Chiamaka E.L."/>
            <person name="Frigard R.A."/>
            <person name="Pippel M."/>
            <person name="Attardo G.M."/>
            <person name="Benoit J.B."/>
            <person name="Bornberg-Bauer E."/>
            <person name="Tobe S.S."/>
        </authorList>
    </citation>
    <scope>NUCLEOTIDE SEQUENCE</scope>
    <source>
        <strain evidence="1">Stay&amp;Tobe</strain>
    </source>
</reference>